<sequence length="100" mass="11656">MKILIANEAMEWFKEEMEAEAGDYIRFYARYGGSSPFHEGFSLGMNRESPHEIGVETVLDDVHFYIEKADEWFFNEHDLHVSVDAALNELKYEYKPATNS</sequence>
<dbReference type="Proteomes" id="UP000030437">
    <property type="component" value="Unassembled WGS sequence"/>
</dbReference>
<dbReference type="InterPro" id="IPR008326">
    <property type="entry name" value="PdhI-like"/>
</dbReference>
<comment type="caution">
    <text evidence="2">The sequence shown here is derived from an EMBL/GenBank/DDBJ whole genome shotgun (WGS) entry which is preliminary data.</text>
</comment>
<dbReference type="RefSeq" id="WP_036159692.1">
    <property type="nucleotide sequence ID" value="NZ_AVCX01000001.1"/>
</dbReference>
<comment type="similarity">
    <text evidence="1">Belongs to the HesB/IscA family.</text>
</comment>
<dbReference type="eggNOG" id="COG4841">
    <property type="taxonomic scope" value="Bacteria"/>
</dbReference>
<organism evidence="2 3">
    <name type="scientific">Lysinibacillus odysseyi 34hs-1 = NBRC 100172</name>
    <dbReference type="NCBI Taxonomy" id="1220589"/>
    <lineage>
        <taxon>Bacteria</taxon>
        <taxon>Bacillati</taxon>
        <taxon>Bacillota</taxon>
        <taxon>Bacilli</taxon>
        <taxon>Bacillales</taxon>
        <taxon>Bacillaceae</taxon>
        <taxon>Lysinibacillus</taxon>
    </lineage>
</organism>
<keyword evidence="3" id="KW-1185">Reference proteome</keyword>
<accession>A0A0A3J4H2</accession>
<evidence type="ECO:0000313" key="2">
    <source>
        <dbReference type="EMBL" id="KGR81957.1"/>
    </source>
</evidence>
<reference evidence="2 3" key="1">
    <citation type="submission" date="2014-02" db="EMBL/GenBank/DDBJ databases">
        <title>Draft genome sequence of Lysinibacillus odysseyi NBRC 100172.</title>
        <authorList>
            <person name="Zhang F."/>
            <person name="Wang G."/>
            <person name="Zhang L."/>
        </authorList>
    </citation>
    <scope>NUCLEOTIDE SEQUENCE [LARGE SCALE GENOMIC DNA]</scope>
    <source>
        <strain evidence="2 3">NBRC 100172</strain>
    </source>
</reference>
<proteinExistence type="inferred from homology"/>
<dbReference type="InterPro" id="IPR035903">
    <property type="entry name" value="HesB-like_dom_sf"/>
</dbReference>
<dbReference type="AlphaFoldDB" id="A0A0A3J4H2"/>
<dbReference type="STRING" id="1220589.CD32_21905"/>
<dbReference type="PIRSF" id="PIRSF034852">
    <property type="entry name" value="UCP034852"/>
    <property type="match status" value="1"/>
</dbReference>
<evidence type="ECO:0000256" key="1">
    <source>
        <dbReference type="ARBA" id="ARBA00006718"/>
    </source>
</evidence>
<name>A0A0A3J4H2_9BACI</name>
<dbReference type="SUPFAM" id="SSF89360">
    <property type="entry name" value="HesB-like domain"/>
    <property type="match status" value="1"/>
</dbReference>
<dbReference type="EMBL" id="JPVP01000060">
    <property type="protein sequence ID" value="KGR81957.1"/>
    <property type="molecule type" value="Genomic_DNA"/>
</dbReference>
<evidence type="ECO:0008006" key="4">
    <source>
        <dbReference type="Google" id="ProtNLM"/>
    </source>
</evidence>
<dbReference type="OrthoDB" id="1645729at2"/>
<protein>
    <recommendedName>
        <fullName evidence="4">FeS cluster biogenesis domain-containing protein</fullName>
    </recommendedName>
</protein>
<evidence type="ECO:0000313" key="3">
    <source>
        <dbReference type="Proteomes" id="UP000030437"/>
    </source>
</evidence>
<gene>
    <name evidence="2" type="ORF">CD32_21905</name>
</gene>